<accession>A0AAW2CPV8</accession>
<comment type="caution">
    <text evidence="1">The sequence shown here is derived from an EMBL/GenBank/DDBJ whole genome shotgun (WGS) entry which is preliminary data.</text>
</comment>
<dbReference type="AlphaFoldDB" id="A0AAW2CPV8"/>
<protein>
    <submittedName>
        <fullName evidence="1">Uncharacterized protein</fullName>
    </submittedName>
</protein>
<gene>
    <name evidence="1" type="ORF">SO802_018168</name>
</gene>
<dbReference type="EMBL" id="JAZDWU010000006">
    <property type="protein sequence ID" value="KAK9998565.1"/>
    <property type="molecule type" value="Genomic_DNA"/>
</dbReference>
<reference evidence="1 2" key="1">
    <citation type="submission" date="2024-01" db="EMBL/GenBank/DDBJ databases">
        <title>A telomere-to-telomere, gap-free genome of sweet tea (Lithocarpus litseifolius).</title>
        <authorList>
            <person name="Zhou J."/>
        </authorList>
    </citation>
    <scope>NUCLEOTIDE SEQUENCE [LARGE SCALE GENOMIC DNA]</scope>
    <source>
        <strain evidence="1">Zhou-2022a</strain>
        <tissue evidence="1">Leaf</tissue>
    </source>
</reference>
<name>A0AAW2CPV8_9ROSI</name>
<keyword evidence="2" id="KW-1185">Reference proteome</keyword>
<organism evidence="1 2">
    <name type="scientific">Lithocarpus litseifolius</name>
    <dbReference type="NCBI Taxonomy" id="425828"/>
    <lineage>
        <taxon>Eukaryota</taxon>
        <taxon>Viridiplantae</taxon>
        <taxon>Streptophyta</taxon>
        <taxon>Embryophyta</taxon>
        <taxon>Tracheophyta</taxon>
        <taxon>Spermatophyta</taxon>
        <taxon>Magnoliopsida</taxon>
        <taxon>eudicotyledons</taxon>
        <taxon>Gunneridae</taxon>
        <taxon>Pentapetalae</taxon>
        <taxon>rosids</taxon>
        <taxon>fabids</taxon>
        <taxon>Fagales</taxon>
        <taxon>Fagaceae</taxon>
        <taxon>Lithocarpus</taxon>
    </lineage>
</organism>
<evidence type="ECO:0000313" key="2">
    <source>
        <dbReference type="Proteomes" id="UP001459277"/>
    </source>
</evidence>
<sequence length="112" mass="12632">MCPKHEQNDIRSINFLTKSVRDILPSLLYKIHIVLPIPCLAAKELRKSKKIGFTLTSPKSSSFSTDIAQLNSPSKNYSSKWKRCELQIQVGEMSASPDGKPIIFFTHDKQAL</sequence>
<evidence type="ECO:0000313" key="1">
    <source>
        <dbReference type="EMBL" id="KAK9998565.1"/>
    </source>
</evidence>
<dbReference type="Proteomes" id="UP001459277">
    <property type="component" value="Unassembled WGS sequence"/>
</dbReference>
<proteinExistence type="predicted"/>